<gene>
    <name evidence="3" type="ORF">JQS43_16885</name>
</gene>
<dbReference type="EMBL" id="CP070499">
    <property type="protein sequence ID" value="QSB13294.1"/>
    <property type="molecule type" value="Genomic_DNA"/>
</dbReference>
<name>A0A895Y6D5_9ACTN</name>
<accession>A0A895Y6D5</accession>
<dbReference type="AlphaFoldDB" id="A0A895Y6D5"/>
<evidence type="ECO:0000313" key="3">
    <source>
        <dbReference type="EMBL" id="QSB13294.1"/>
    </source>
</evidence>
<dbReference type="KEGG" id="nhy:JQS43_16885"/>
<dbReference type="InterPro" id="IPR036086">
    <property type="entry name" value="ParB/Sulfiredoxin_sf"/>
</dbReference>
<dbReference type="Proteomes" id="UP000662857">
    <property type="component" value="Chromosome"/>
</dbReference>
<feature type="compositionally biased region" description="Low complexity" evidence="1">
    <location>
        <begin position="251"/>
        <end position="266"/>
    </location>
</feature>
<feature type="domain" description="ParB-like N-terminal" evidence="2">
    <location>
        <begin position="26"/>
        <end position="111"/>
    </location>
</feature>
<reference evidence="3" key="1">
    <citation type="submission" date="2021-02" db="EMBL/GenBank/DDBJ databases">
        <title>Natrosporangium hydrolyticum gen. nov., sp. nov, a haloalkaliphilic actinobacterium from a soda solonchak soil.</title>
        <authorList>
            <person name="Sorokin D.Y."/>
            <person name="Khijniak T.V."/>
            <person name="Zakharycheva A.P."/>
            <person name="Boueva O.V."/>
            <person name="Ariskina E.V."/>
            <person name="Hahnke R.L."/>
            <person name="Bunk B."/>
            <person name="Sproer C."/>
            <person name="Schumann P."/>
            <person name="Evtushenko L.I."/>
            <person name="Kublanov I.V."/>
        </authorList>
    </citation>
    <scope>NUCLEOTIDE SEQUENCE</scope>
    <source>
        <strain evidence="3">DSM 106523</strain>
    </source>
</reference>
<proteinExistence type="predicted"/>
<dbReference type="Gene3D" id="3.90.1530.10">
    <property type="entry name" value="Conserved hypothetical protein from pyrococcus furiosus pfu- 392566-001, ParB domain"/>
    <property type="match status" value="1"/>
</dbReference>
<dbReference type="RefSeq" id="WP_239675375.1">
    <property type="nucleotide sequence ID" value="NZ_CP070499.1"/>
</dbReference>
<sequence length="376" mass="39456">MRVPGGTMAEALAANGGHSAGGPRVVELALDSLVSTGSPRSAGEDAAHVALLAEQPGVSLPPILVHRPTNRVIDGAHRVRAAQWRGDRTIRAVYFEGSDDDAFVVAVRANNAHGLPLPDRRAAARRILMNFPAWSDRAVAAVTGLAPGTVQSVRAQGGHQPPVAARVGRDGRVRPLDPAQGRRLAASVITSRPDASLREVARLAGVSVGTARDVRRRLRDGEEVVPRGARSAAAPSVAEVRTVSLGRGGSEARAGRSVTHHAAAAAKGRHDGAPAAGRHGAPSVGNDERGVFSVMQVLQQDPALRYSERGRQVLRWLGAHFVDPADCRQVAAEVPLHSSYSIIEVAQAYAAAWQSLADELTGRVRAGSGEREAAFE</sequence>
<feature type="region of interest" description="Disordered" evidence="1">
    <location>
        <begin position="219"/>
        <end position="286"/>
    </location>
</feature>
<dbReference type="SMART" id="SM00470">
    <property type="entry name" value="ParB"/>
    <property type="match status" value="1"/>
</dbReference>
<organism evidence="3 4">
    <name type="scientific">Natronosporangium hydrolyticum</name>
    <dbReference type="NCBI Taxonomy" id="2811111"/>
    <lineage>
        <taxon>Bacteria</taxon>
        <taxon>Bacillati</taxon>
        <taxon>Actinomycetota</taxon>
        <taxon>Actinomycetes</taxon>
        <taxon>Micromonosporales</taxon>
        <taxon>Micromonosporaceae</taxon>
        <taxon>Natronosporangium</taxon>
    </lineage>
</organism>
<evidence type="ECO:0000313" key="4">
    <source>
        <dbReference type="Proteomes" id="UP000662857"/>
    </source>
</evidence>
<protein>
    <submittedName>
        <fullName evidence="3">ParB-like nuclease domain-containing protein</fullName>
    </submittedName>
</protein>
<evidence type="ECO:0000259" key="2">
    <source>
        <dbReference type="SMART" id="SM00470"/>
    </source>
</evidence>
<dbReference type="SUPFAM" id="SSF110849">
    <property type="entry name" value="ParB/Sulfiredoxin"/>
    <property type="match status" value="1"/>
</dbReference>
<evidence type="ECO:0000256" key="1">
    <source>
        <dbReference type="SAM" id="MobiDB-lite"/>
    </source>
</evidence>
<keyword evidence="4" id="KW-1185">Reference proteome</keyword>
<dbReference type="InterPro" id="IPR003115">
    <property type="entry name" value="ParB_N"/>
</dbReference>